<accession>A0A199XQU7</accession>
<sequence length="251" mass="28846">MTFYYTNMQKIISYPLSVIYYLCFGLCLVIFHPIQWICFNVFGYQAHKKSVDYLNFFLVKCTNLLGTTYRFENLKSVPKNVPLIIVANHQSMYDIIAIIWYMRRYHCKFVSKKELGKGIPSVSYNLRHGGSVLIDRKDPKQAIPTIKGLSDYIEKNTRSAVIFPEGTRSKTGKPKEFAQSGLKILCKYAPSAYVVPITINNSWKMVRFGAFPMGLGNRLTFTIHEPMAVKDYAFEELIQKTEAAVVSKIQF</sequence>
<gene>
    <name evidence="8" type="ORF">FLB_20700</name>
</gene>
<protein>
    <submittedName>
        <fullName evidence="8">2-acyl-glycerophospho-ethanolamine acyltransferase</fullName>
    </submittedName>
</protein>
<evidence type="ECO:0000256" key="6">
    <source>
        <dbReference type="SAM" id="Phobius"/>
    </source>
</evidence>
<keyword evidence="2" id="KW-0444">Lipid biosynthesis</keyword>
<dbReference type="PATRIC" id="fig|29536.5.peg.2160"/>
<name>A0A199XQU7_9FLAO</name>
<dbReference type="GO" id="GO:0006654">
    <property type="term" value="P:phosphatidic acid biosynthetic process"/>
    <property type="evidence" value="ECO:0007669"/>
    <property type="project" value="TreeGrafter"/>
</dbReference>
<dbReference type="Pfam" id="PF01553">
    <property type="entry name" value="Acyltransferase"/>
    <property type="match status" value="1"/>
</dbReference>
<evidence type="ECO:0000256" key="2">
    <source>
        <dbReference type="ARBA" id="ARBA00022516"/>
    </source>
</evidence>
<keyword evidence="6" id="KW-0812">Transmembrane</keyword>
<evidence type="ECO:0000256" key="5">
    <source>
        <dbReference type="ARBA" id="ARBA00023315"/>
    </source>
</evidence>
<evidence type="ECO:0000256" key="4">
    <source>
        <dbReference type="ARBA" id="ARBA00023098"/>
    </source>
</evidence>
<keyword evidence="4" id="KW-0443">Lipid metabolism</keyword>
<organism evidence="8 9">
    <name type="scientific">Flavobacterium succinicans</name>
    <dbReference type="NCBI Taxonomy" id="29536"/>
    <lineage>
        <taxon>Bacteria</taxon>
        <taxon>Pseudomonadati</taxon>
        <taxon>Bacteroidota</taxon>
        <taxon>Flavobacteriia</taxon>
        <taxon>Flavobacteriales</taxon>
        <taxon>Flavobacteriaceae</taxon>
        <taxon>Flavobacterium</taxon>
    </lineage>
</organism>
<evidence type="ECO:0000313" key="9">
    <source>
        <dbReference type="Proteomes" id="UP000093807"/>
    </source>
</evidence>
<evidence type="ECO:0000256" key="3">
    <source>
        <dbReference type="ARBA" id="ARBA00022679"/>
    </source>
</evidence>
<dbReference type="EMBL" id="JMTM01000053">
    <property type="protein sequence ID" value="OAZ03792.1"/>
    <property type="molecule type" value="Genomic_DNA"/>
</dbReference>
<evidence type="ECO:0000313" key="8">
    <source>
        <dbReference type="EMBL" id="OAZ03792.1"/>
    </source>
</evidence>
<feature type="domain" description="Phospholipid/glycerol acyltransferase" evidence="7">
    <location>
        <begin position="83"/>
        <end position="202"/>
    </location>
</feature>
<keyword evidence="3 8" id="KW-0808">Transferase</keyword>
<evidence type="ECO:0000259" key="7">
    <source>
        <dbReference type="SMART" id="SM00563"/>
    </source>
</evidence>
<comment type="caution">
    <text evidence="8">The sequence shown here is derived from an EMBL/GenBank/DDBJ whole genome shotgun (WGS) entry which is preliminary data.</text>
</comment>
<evidence type="ECO:0000256" key="1">
    <source>
        <dbReference type="ARBA" id="ARBA00005189"/>
    </source>
</evidence>
<dbReference type="InterPro" id="IPR002123">
    <property type="entry name" value="Plipid/glycerol_acylTrfase"/>
</dbReference>
<feature type="transmembrane region" description="Helical" evidence="6">
    <location>
        <begin position="18"/>
        <end position="41"/>
    </location>
</feature>
<comment type="pathway">
    <text evidence="1">Lipid metabolism.</text>
</comment>
<reference evidence="8 9" key="1">
    <citation type="submission" date="2016-06" db="EMBL/GenBank/DDBJ databases">
        <title>Draft genome sequence of Flavobacterium succinicans strain DD5b.</title>
        <authorList>
            <person name="Poehlein A."/>
            <person name="Daniel R."/>
            <person name="Simeonova D.D."/>
        </authorList>
    </citation>
    <scope>NUCLEOTIDE SEQUENCE [LARGE SCALE GENOMIC DNA]</scope>
    <source>
        <strain evidence="8 9">DD5b</strain>
    </source>
</reference>
<dbReference type="AlphaFoldDB" id="A0A199XQU7"/>
<dbReference type="PANTHER" id="PTHR10434:SF64">
    <property type="entry name" value="1-ACYL-SN-GLYCEROL-3-PHOSPHATE ACYLTRANSFERASE-RELATED"/>
    <property type="match status" value="1"/>
</dbReference>
<dbReference type="PANTHER" id="PTHR10434">
    <property type="entry name" value="1-ACYL-SN-GLYCEROL-3-PHOSPHATE ACYLTRANSFERASE"/>
    <property type="match status" value="1"/>
</dbReference>
<dbReference type="GO" id="GO:0003841">
    <property type="term" value="F:1-acylglycerol-3-phosphate O-acyltransferase activity"/>
    <property type="evidence" value="ECO:0007669"/>
    <property type="project" value="TreeGrafter"/>
</dbReference>
<keyword evidence="6" id="KW-1133">Transmembrane helix</keyword>
<dbReference type="SMART" id="SM00563">
    <property type="entry name" value="PlsC"/>
    <property type="match status" value="1"/>
</dbReference>
<keyword evidence="5 8" id="KW-0012">Acyltransferase</keyword>
<keyword evidence="9" id="KW-1185">Reference proteome</keyword>
<dbReference type="Proteomes" id="UP000093807">
    <property type="component" value="Unassembled WGS sequence"/>
</dbReference>
<proteinExistence type="predicted"/>
<keyword evidence="6" id="KW-0472">Membrane</keyword>
<dbReference type="SUPFAM" id="SSF69593">
    <property type="entry name" value="Glycerol-3-phosphate (1)-acyltransferase"/>
    <property type="match status" value="1"/>
</dbReference>
<dbReference type="CDD" id="cd07989">
    <property type="entry name" value="LPLAT_AGPAT-like"/>
    <property type="match status" value="1"/>
</dbReference>